<dbReference type="EMBL" id="JACHWZ010000001">
    <property type="protein sequence ID" value="MBB3059418.1"/>
    <property type="molecule type" value="Genomic_DNA"/>
</dbReference>
<comment type="caution">
    <text evidence="1">The sequence shown here is derived from an EMBL/GenBank/DDBJ whole genome shotgun (WGS) entry which is preliminary data.</text>
</comment>
<dbReference type="AlphaFoldDB" id="A0A7W4W864"/>
<sequence>MIDFEWDSKKAASNLKKHDVSFEEAQSVFYDEFALQFFDEESSAKKIVS</sequence>
<proteinExistence type="predicted"/>
<name>A0A7W4W864_9GAMM</name>
<dbReference type="Proteomes" id="UP000535937">
    <property type="component" value="Unassembled WGS sequence"/>
</dbReference>
<gene>
    <name evidence="1" type="ORF">FHS09_000219</name>
</gene>
<dbReference type="RefSeq" id="WP_221191717.1">
    <property type="nucleotide sequence ID" value="NZ_JACHWZ010000001.1"/>
</dbReference>
<accession>A0A7W4W864</accession>
<reference evidence="1 2" key="1">
    <citation type="submission" date="2020-08" db="EMBL/GenBank/DDBJ databases">
        <title>Genomic Encyclopedia of Type Strains, Phase III (KMG-III): the genomes of soil and plant-associated and newly described type strains.</title>
        <authorList>
            <person name="Whitman W."/>
        </authorList>
    </citation>
    <scope>NUCLEOTIDE SEQUENCE [LARGE SCALE GENOMIC DNA]</scope>
    <source>
        <strain evidence="1 2">CECT 8799</strain>
    </source>
</reference>
<organism evidence="1 2">
    <name type="scientific">Microbulbifer rhizosphaerae</name>
    <dbReference type="NCBI Taxonomy" id="1562603"/>
    <lineage>
        <taxon>Bacteria</taxon>
        <taxon>Pseudomonadati</taxon>
        <taxon>Pseudomonadota</taxon>
        <taxon>Gammaproteobacteria</taxon>
        <taxon>Cellvibrionales</taxon>
        <taxon>Microbulbiferaceae</taxon>
        <taxon>Microbulbifer</taxon>
    </lineage>
</organism>
<evidence type="ECO:0000313" key="2">
    <source>
        <dbReference type="Proteomes" id="UP000535937"/>
    </source>
</evidence>
<keyword evidence="2" id="KW-1185">Reference proteome</keyword>
<dbReference type="Gene3D" id="3.10.450.530">
    <property type="entry name" value="Ribonuclease toxin, BrnT, of type II toxin-antitoxin system"/>
    <property type="match status" value="1"/>
</dbReference>
<dbReference type="Pfam" id="PF04365">
    <property type="entry name" value="BrnT_toxin"/>
    <property type="match status" value="1"/>
</dbReference>
<protein>
    <submittedName>
        <fullName evidence="1">Uncharacterized DUF497 family protein</fullName>
    </submittedName>
</protein>
<dbReference type="InterPro" id="IPR038573">
    <property type="entry name" value="BrnT_sf"/>
</dbReference>
<dbReference type="InterPro" id="IPR007460">
    <property type="entry name" value="BrnT_toxin"/>
</dbReference>
<evidence type="ECO:0000313" key="1">
    <source>
        <dbReference type="EMBL" id="MBB3059418.1"/>
    </source>
</evidence>